<feature type="compositionally biased region" description="Basic and acidic residues" evidence="1">
    <location>
        <begin position="309"/>
        <end position="318"/>
    </location>
</feature>
<feature type="compositionally biased region" description="Low complexity" evidence="1">
    <location>
        <begin position="259"/>
        <end position="284"/>
    </location>
</feature>
<sequence>MSADLAVALRRLEQEGRTGVLRAGDGEFHLADGVIASAHCRRATGLDRLVVAAGVATPEDWQRAGAGDPSRVLAQPQLETLALLSVYDAAYFLLASTAEPEFRPAPPHWLAGVCHVRPRELVRECARRGDPESGPWPAELVDRVPVVPVRRVHRRRVVLTAGQVEVLAAADARRSITDIARDLGRTTYGCLAAVRELTAAGLIESPAAQWKRVSPEVTPERRAAGYAIGAEPPAGRGAERSTGRHSIDRVRTNPGPPRATALSPVAAQQAAAETARNAVAAAMEAARHAPPRMRPPGGDTRRARTGPDTARDTPRDPKSAPPPPLRRRVRQPVPTPGPDRWEPVDVNVLVRVRAALEELA</sequence>
<organism evidence="2 3">
    <name type="scientific">Nocardia farcinica (strain IFM 10152)</name>
    <dbReference type="NCBI Taxonomy" id="247156"/>
    <lineage>
        <taxon>Bacteria</taxon>
        <taxon>Bacillati</taxon>
        <taxon>Actinomycetota</taxon>
        <taxon>Actinomycetes</taxon>
        <taxon>Mycobacteriales</taxon>
        <taxon>Nocardiaceae</taxon>
        <taxon>Nocardia</taxon>
    </lineage>
</organism>
<keyword evidence="3" id="KW-1185">Reference proteome</keyword>
<dbReference type="GeneID" id="61135369"/>
<dbReference type="HOGENOM" id="CLU_769102_0_0_11"/>
<proteinExistence type="predicted"/>
<accession>Q5YQB7</accession>
<feature type="region of interest" description="Disordered" evidence="1">
    <location>
        <begin position="226"/>
        <end position="343"/>
    </location>
</feature>
<dbReference type="AlphaFoldDB" id="Q5YQB7"/>
<gene>
    <name evidence="2" type="ordered locus">NFA_47720</name>
</gene>
<dbReference type="STRING" id="247156.NFA_47720"/>
<dbReference type="EMBL" id="AP006618">
    <property type="protein sequence ID" value="BAD59624.1"/>
    <property type="molecule type" value="Genomic_DNA"/>
</dbReference>
<evidence type="ECO:0000256" key="1">
    <source>
        <dbReference type="SAM" id="MobiDB-lite"/>
    </source>
</evidence>
<evidence type="ECO:0000313" key="2">
    <source>
        <dbReference type="EMBL" id="BAD59624.1"/>
    </source>
</evidence>
<protein>
    <submittedName>
        <fullName evidence="2">Uncharacterized protein</fullName>
    </submittedName>
</protein>
<dbReference type="OrthoDB" id="3538879at2"/>
<feature type="compositionally biased region" description="Basic and acidic residues" evidence="1">
    <location>
        <begin position="237"/>
        <end position="251"/>
    </location>
</feature>
<dbReference type="KEGG" id="nfa:NFA_47720"/>
<dbReference type="eggNOG" id="ENOG50318UG">
    <property type="taxonomic scope" value="Bacteria"/>
</dbReference>
<dbReference type="Proteomes" id="UP000006820">
    <property type="component" value="Chromosome"/>
</dbReference>
<reference evidence="2 3" key="1">
    <citation type="journal article" date="2004" name="Proc. Natl. Acad. Sci. U.S.A.">
        <title>The complete genomic sequence of Nocardia farcinica IFM 10152.</title>
        <authorList>
            <person name="Ishikawa J."/>
            <person name="Yamashita A."/>
            <person name="Mikami Y."/>
            <person name="Hoshino Y."/>
            <person name="Kurita H."/>
            <person name="Hotta K."/>
            <person name="Shiba T."/>
            <person name="Hattori M."/>
        </authorList>
    </citation>
    <scope>NUCLEOTIDE SEQUENCE [LARGE SCALE GENOMIC DNA]</scope>
    <source>
        <strain evidence="2 3">IFM 10152</strain>
    </source>
</reference>
<name>Q5YQB7_NOCFA</name>
<dbReference type="RefSeq" id="WP_011211308.1">
    <property type="nucleotide sequence ID" value="NC_006361.1"/>
</dbReference>
<evidence type="ECO:0000313" key="3">
    <source>
        <dbReference type="Proteomes" id="UP000006820"/>
    </source>
</evidence>